<proteinExistence type="inferred from homology"/>
<evidence type="ECO:0000256" key="2">
    <source>
        <dbReference type="ARBA" id="ARBA00006490"/>
    </source>
</evidence>
<dbReference type="OrthoDB" id="9804366at2"/>
<gene>
    <name evidence="12" type="ORF">SAMN04487990_104131</name>
</gene>
<keyword evidence="6" id="KW-0663">Pyridoxal phosphate</keyword>
<accession>A0A1H3X3J2</accession>
<feature type="domain" description="Aminotransferase class V" evidence="11">
    <location>
        <begin position="4"/>
        <end position="371"/>
    </location>
</feature>
<dbReference type="EMBL" id="FNQK01000004">
    <property type="protein sequence ID" value="SDZ93957.1"/>
    <property type="molecule type" value="Genomic_DNA"/>
</dbReference>
<dbReference type="PIRSF" id="PIRSF005572">
    <property type="entry name" value="NifS"/>
    <property type="match status" value="1"/>
</dbReference>
<dbReference type="GO" id="GO:0051536">
    <property type="term" value="F:iron-sulfur cluster binding"/>
    <property type="evidence" value="ECO:0007669"/>
    <property type="project" value="UniProtKB-KW"/>
</dbReference>
<dbReference type="InterPro" id="IPR015421">
    <property type="entry name" value="PyrdxlP-dep_Trfase_major"/>
</dbReference>
<dbReference type="Pfam" id="PF00266">
    <property type="entry name" value="Aminotran_5"/>
    <property type="match status" value="1"/>
</dbReference>
<dbReference type="AlphaFoldDB" id="A0A1H3X3J2"/>
<evidence type="ECO:0000256" key="9">
    <source>
        <dbReference type="ARBA" id="ARBA00050776"/>
    </source>
</evidence>
<sequence length="379" mass="42052">MKHVYFDSAATTMIREEVIEKMTTVMRESYGNPSSTHSFGRSAKSIIENARKTIAKQFNVTASEIVFTSGGTEADNLALRSAVRDLEVKTIITSKVEHHAVLHTLDQLKKEYGVIVEYVKLDSKGNVDLNHLEQLLNVPNKAMVSLMHINNEIGTILDLKRVAELCKAHNALFHSDTVQSVGHYRIDLQEIPLDFLAVSAHKFHGPKGVGFAFVRKKSNVKGLIFGGEQERGVRAGTESIHNILGLEEALKLAYANLDEEREYITGLKSYFIEQLRTHVPGVLFNGESDNLEKSTYTVLSVCLPVSPEKGQILLFKLDLKGIACSKGSACQSGSSLGSHVLNEILCEADLQKPSIRFSFSKYNTVEEIDYVISVLKEEL</sequence>
<reference evidence="12 13" key="1">
    <citation type="submission" date="2016-10" db="EMBL/GenBank/DDBJ databases">
        <authorList>
            <person name="de Groot N.N."/>
        </authorList>
    </citation>
    <scope>NUCLEOTIDE SEQUENCE [LARGE SCALE GENOMIC DNA]</scope>
    <source>
        <strain evidence="12 13">DSM 23842</strain>
    </source>
</reference>
<dbReference type="Gene3D" id="3.90.1150.10">
    <property type="entry name" value="Aspartate Aminotransferase, domain 1"/>
    <property type="match status" value="1"/>
</dbReference>
<keyword evidence="7" id="KW-0408">Iron</keyword>
<evidence type="ECO:0000313" key="12">
    <source>
        <dbReference type="EMBL" id="SDZ93957.1"/>
    </source>
</evidence>
<comment type="cofactor">
    <cofactor evidence="1 10">
        <name>pyridoxal 5'-phosphate</name>
        <dbReference type="ChEBI" id="CHEBI:597326"/>
    </cofactor>
</comment>
<name>A0A1H3X3J2_BIZPA</name>
<dbReference type="InterPro" id="IPR000192">
    <property type="entry name" value="Aminotrans_V_dom"/>
</dbReference>
<dbReference type="Gene3D" id="1.10.260.50">
    <property type="match status" value="1"/>
</dbReference>
<comment type="catalytic activity">
    <reaction evidence="9">
        <text>(sulfur carrier)-H + L-cysteine = (sulfur carrier)-SH + L-alanine</text>
        <dbReference type="Rhea" id="RHEA:43892"/>
        <dbReference type="Rhea" id="RHEA-COMP:14737"/>
        <dbReference type="Rhea" id="RHEA-COMP:14739"/>
        <dbReference type="ChEBI" id="CHEBI:29917"/>
        <dbReference type="ChEBI" id="CHEBI:35235"/>
        <dbReference type="ChEBI" id="CHEBI:57972"/>
        <dbReference type="ChEBI" id="CHEBI:64428"/>
        <dbReference type="EC" id="2.8.1.7"/>
    </reaction>
</comment>
<keyword evidence="4" id="KW-0808">Transferase</keyword>
<dbReference type="Proteomes" id="UP000198846">
    <property type="component" value="Unassembled WGS sequence"/>
</dbReference>
<dbReference type="InterPro" id="IPR015422">
    <property type="entry name" value="PyrdxlP-dep_Trfase_small"/>
</dbReference>
<evidence type="ECO:0000256" key="10">
    <source>
        <dbReference type="RuleBase" id="RU004504"/>
    </source>
</evidence>
<evidence type="ECO:0000256" key="3">
    <source>
        <dbReference type="ARBA" id="ARBA00012239"/>
    </source>
</evidence>
<organism evidence="12 13">
    <name type="scientific">Bizionia paragorgiae</name>
    <dbReference type="NCBI Taxonomy" id="283786"/>
    <lineage>
        <taxon>Bacteria</taxon>
        <taxon>Pseudomonadati</taxon>
        <taxon>Bacteroidota</taxon>
        <taxon>Flavobacteriia</taxon>
        <taxon>Flavobacteriales</taxon>
        <taxon>Flavobacteriaceae</taxon>
        <taxon>Bizionia</taxon>
    </lineage>
</organism>
<dbReference type="RefSeq" id="WP_092132789.1">
    <property type="nucleotide sequence ID" value="NZ_FNQK01000004.1"/>
</dbReference>
<evidence type="ECO:0000259" key="11">
    <source>
        <dbReference type="Pfam" id="PF00266"/>
    </source>
</evidence>
<dbReference type="PANTHER" id="PTHR11601:SF34">
    <property type="entry name" value="CYSTEINE DESULFURASE"/>
    <property type="match status" value="1"/>
</dbReference>
<evidence type="ECO:0000256" key="7">
    <source>
        <dbReference type="ARBA" id="ARBA00023004"/>
    </source>
</evidence>
<dbReference type="GO" id="GO:0046872">
    <property type="term" value="F:metal ion binding"/>
    <property type="evidence" value="ECO:0007669"/>
    <property type="project" value="UniProtKB-KW"/>
</dbReference>
<dbReference type="EC" id="2.8.1.7" evidence="3"/>
<dbReference type="InterPro" id="IPR020578">
    <property type="entry name" value="Aminotrans_V_PyrdxlP_BS"/>
</dbReference>
<comment type="similarity">
    <text evidence="2">Belongs to the class-V pyridoxal-phosphate-dependent aminotransferase family. NifS/IscS subfamily.</text>
</comment>
<evidence type="ECO:0000256" key="8">
    <source>
        <dbReference type="ARBA" id="ARBA00023014"/>
    </source>
</evidence>
<keyword evidence="8" id="KW-0411">Iron-sulfur</keyword>
<dbReference type="InterPro" id="IPR016454">
    <property type="entry name" value="Cysteine_dSase"/>
</dbReference>
<evidence type="ECO:0000256" key="1">
    <source>
        <dbReference type="ARBA" id="ARBA00001933"/>
    </source>
</evidence>
<dbReference type="InterPro" id="IPR015424">
    <property type="entry name" value="PyrdxlP-dep_Trfase"/>
</dbReference>
<evidence type="ECO:0000256" key="6">
    <source>
        <dbReference type="ARBA" id="ARBA00022898"/>
    </source>
</evidence>
<evidence type="ECO:0000256" key="5">
    <source>
        <dbReference type="ARBA" id="ARBA00022723"/>
    </source>
</evidence>
<dbReference type="SUPFAM" id="SSF53383">
    <property type="entry name" value="PLP-dependent transferases"/>
    <property type="match status" value="1"/>
</dbReference>
<dbReference type="PROSITE" id="PS00595">
    <property type="entry name" value="AA_TRANSFER_CLASS_5"/>
    <property type="match status" value="1"/>
</dbReference>
<protein>
    <recommendedName>
        <fullName evidence="3">cysteine desulfurase</fullName>
        <ecNumber evidence="3">2.8.1.7</ecNumber>
    </recommendedName>
</protein>
<dbReference type="Gene3D" id="3.40.640.10">
    <property type="entry name" value="Type I PLP-dependent aspartate aminotransferase-like (Major domain)"/>
    <property type="match status" value="1"/>
</dbReference>
<dbReference type="STRING" id="283786.SAMN04487990_104131"/>
<evidence type="ECO:0000313" key="13">
    <source>
        <dbReference type="Proteomes" id="UP000198846"/>
    </source>
</evidence>
<evidence type="ECO:0000256" key="4">
    <source>
        <dbReference type="ARBA" id="ARBA00022679"/>
    </source>
</evidence>
<dbReference type="GO" id="GO:0031071">
    <property type="term" value="F:cysteine desulfurase activity"/>
    <property type="evidence" value="ECO:0007669"/>
    <property type="project" value="UniProtKB-EC"/>
</dbReference>
<keyword evidence="13" id="KW-1185">Reference proteome</keyword>
<dbReference type="PANTHER" id="PTHR11601">
    <property type="entry name" value="CYSTEINE DESULFURYLASE FAMILY MEMBER"/>
    <property type="match status" value="1"/>
</dbReference>
<keyword evidence="5" id="KW-0479">Metal-binding</keyword>